<name>A0A484NCZ6_9ASTE</name>
<keyword evidence="2" id="KW-1185">Reference proteome</keyword>
<evidence type="ECO:0000313" key="1">
    <source>
        <dbReference type="EMBL" id="VFQ98763.1"/>
    </source>
</evidence>
<accession>A0A484NCZ6</accession>
<dbReference type="EMBL" id="OOIL02006618">
    <property type="protein sequence ID" value="VFQ98763.1"/>
    <property type="molecule type" value="Genomic_DNA"/>
</dbReference>
<dbReference type="Proteomes" id="UP000595140">
    <property type="component" value="Unassembled WGS sequence"/>
</dbReference>
<gene>
    <name evidence="1" type="ORF">CCAM_LOCUS40539</name>
</gene>
<proteinExistence type="predicted"/>
<dbReference type="AlphaFoldDB" id="A0A484NCZ6"/>
<organism evidence="1 2">
    <name type="scientific">Cuscuta campestris</name>
    <dbReference type="NCBI Taxonomy" id="132261"/>
    <lineage>
        <taxon>Eukaryota</taxon>
        <taxon>Viridiplantae</taxon>
        <taxon>Streptophyta</taxon>
        <taxon>Embryophyta</taxon>
        <taxon>Tracheophyta</taxon>
        <taxon>Spermatophyta</taxon>
        <taxon>Magnoliopsida</taxon>
        <taxon>eudicotyledons</taxon>
        <taxon>Gunneridae</taxon>
        <taxon>Pentapetalae</taxon>
        <taxon>asterids</taxon>
        <taxon>lamiids</taxon>
        <taxon>Solanales</taxon>
        <taxon>Convolvulaceae</taxon>
        <taxon>Cuscuteae</taxon>
        <taxon>Cuscuta</taxon>
        <taxon>Cuscuta subgen. Grammica</taxon>
        <taxon>Cuscuta sect. Cleistogrammica</taxon>
    </lineage>
</organism>
<protein>
    <submittedName>
        <fullName evidence="1">Uncharacterized protein</fullName>
    </submittedName>
</protein>
<evidence type="ECO:0000313" key="2">
    <source>
        <dbReference type="Proteomes" id="UP000595140"/>
    </source>
</evidence>
<sequence length="120" mass="14088">MDQRGQKKILRCWMHTGCFNHPLMLILKQILMQWEVRFTRHWLRNHYWICLKRVYFRVPNQSGKAIRSTRETVKSTEIVDLILIEGTKYPVFLSYSSIDEEVVAAYNAGESEDGSPKTPG</sequence>
<reference evidence="1 2" key="1">
    <citation type="submission" date="2018-04" db="EMBL/GenBank/DDBJ databases">
        <authorList>
            <person name="Vogel A."/>
        </authorList>
    </citation>
    <scope>NUCLEOTIDE SEQUENCE [LARGE SCALE GENOMIC DNA]</scope>
</reference>